<comment type="caution">
    <text evidence="3">The sequence shown here is derived from an EMBL/GenBank/DDBJ whole genome shotgun (WGS) entry which is preliminary data.</text>
</comment>
<dbReference type="SUPFAM" id="SSF109854">
    <property type="entry name" value="DinB/YfiT-like putative metalloenzymes"/>
    <property type="match status" value="1"/>
</dbReference>
<dbReference type="EMBL" id="JACJIA010000006">
    <property type="protein sequence ID" value="MBA8953036.1"/>
    <property type="molecule type" value="Genomic_DNA"/>
</dbReference>
<dbReference type="RefSeq" id="WP_182845290.1">
    <property type="nucleotide sequence ID" value="NZ_BAAALP010000036.1"/>
</dbReference>
<evidence type="ECO:0000313" key="3">
    <source>
        <dbReference type="EMBL" id="MBA8953036.1"/>
    </source>
</evidence>
<organism evidence="3 4">
    <name type="scientific">Actinomadura namibiensis</name>
    <dbReference type="NCBI Taxonomy" id="182080"/>
    <lineage>
        <taxon>Bacteria</taxon>
        <taxon>Bacillati</taxon>
        <taxon>Actinomycetota</taxon>
        <taxon>Actinomycetes</taxon>
        <taxon>Streptosporangiales</taxon>
        <taxon>Thermomonosporaceae</taxon>
        <taxon>Actinomadura</taxon>
    </lineage>
</organism>
<dbReference type="NCBIfam" id="TIGR03083">
    <property type="entry name" value="maleylpyruvate isomerase family mycothiol-dependent enzyme"/>
    <property type="match status" value="1"/>
</dbReference>
<dbReference type="AlphaFoldDB" id="A0A7W3QMZ9"/>
<proteinExistence type="predicted"/>
<dbReference type="InterPro" id="IPR013917">
    <property type="entry name" value="tRNA_wybutosine-synth"/>
</dbReference>
<dbReference type="Pfam" id="PF08608">
    <property type="entry name" value="Wyosine_form"/>
    <property type="match status" value="1"/>
</dbReference>
<dbReference type="GO" id="GO:0046872">
    <property type="term" value="F:metal ion binding"/>
    <property type="evidence" value="ECO:0007669"/>
    <property type="project" value="InterPro"/>
</dbReference>
<dbReference type="NCBIfam" id="TIGR03084">
    <property type="entry name" value="TIGR03084 family metal-binding protein"/>
    <property type="match status" value="1"/>
</dbReference>
<dbReference type="Pfam" id="PF11716">
    <property type="entry name" value="MDMPI_N"/>
    <property type="match status" value="1"/>
</dbReference>
<keyword evidence="4" id="KW-1185">Reference proteome</keyword>
<sequence>MTESQNVFDDLAAEGDDVDRLVADLAPSRWSTPTPAPGWTIFDQIAHLTFIFRLAGTAASDPEGFQRLVAGAQDDFNGAVNAALADYRDDSPQELLARWRAERASAVKALAAVPADQTVPWLVRPLPAAVLACAGIMELFGHGQDIADALRVPRRPTDRLRHLVLFTVLVRDFGYQARGLTPPEQEFRFEITAPSGESWEYGPADSDQRITGSAMDLCLLATRRRHRADLDLVATGAEADRWLDIAQAYRGPAGPGRTPGQFADLPR</sequence>
<feature type="domain" description="tRNA wybutosine-synthesis" evidence="1">
    <location>
        <begin position="184"/>
        <end position="234"/>
    </location>
</feature>
<dbReference type="InterPro" id="IPR017517">
    <property type="entry name" value="Maleyloyr_isom"/>
</dbReference>
<reference evidence="3 4" key="1">
    <citation type="submission" date="2020-08" db="EMBL/GenBank/DDBJ databases">
        <title>Genomic Encyclopedia of Type Strains, Phase IV (KMG-IV): sequencing the most valuable type-strain genomes for metagenomic binning, comparative biology and taxonomic classification.</title>
        <authorList>
            <person name="Goeker M."/>
        </authorList>
    </citation>
    <scope>NUCLEOTIDE SEQUENCE [LARGE SCALE GENOMIC DNA]</scope>
    <source>
        <strain evidence="3 4">DSM 44197</strain>
    </source>
</reference>
<dbReference type="InterPro" id="IPR024344">
    <property type="entry name" value="MDMPI_metal-binding"/>
</dbReference>
<protein>
    <submittedName>
        <fullName evidence="3">Uncharacterized protein (TIGR03084 family)</fullName>
    </submittedName>
</protein>
<evidence type="ECO:0000259" key="2">
    <source>
        <dbReference type="Pfam" id="PF11716"/>
    </source>
</evidence>
<dbReference type="InterPro" id="IPR034660">
    <property type="entry name" value="DinB/YfiT-like"/>
</dbReference>
<accession>A0A7W3QMZ9</accession>
<evidence type="ECO:0000259" key="1">
    <source>
        <dbReference type="Pfam" id="PF08608"/>
    </source>
</evidence>
<name>A0A7W3QMZ9_ACTNM</name>
<feature type="domain" description="Mycothiol-dependent maleylpyruvate isomerase metal-binding" evidence="2">
    <location>
        <begin position="11"/>
        <end position="147"/>
    </location>
</feature>
<dbReference type="Proteomes" id="UP000572680">
    <property type="component" value="Unassembled WGS sequence"/>
</dbReference>
<gene>
    <name evidence="3" type="ORF">HNR61_004686</name>
</gene>
<dbReference type="Gene3D" id="1.20.120.450">
    <property type="entry name" value="dinb family like domain"/>
    <property type="match status" value="1"/>
</dbReference>
<evidence type="ECO:0000313" key="4">
    <source>
        <dbReference type="Proteomes" id="UP000572680"/>
    </source>
</evidence>
<dbReference type="InterPro" id="IPR017518">
    <property type="entry name" value="CHP03084"/>
</dbReference>